<feature type="transmembrane region" description="Helical" evidence="8">
    <location>
        <begin position="165"/>
        <end position="189"/>
    </location>
</feature>
<keyword evidence="7 8" id="KW-0472">Membrane</keyword>
<comment type="subcellular location">
    <subcellularLocation>
        <location evidence="1">Membrane</location>
        <topology evidence="1">Multi-pass membrane protein</topology>
    </subcellularLocation>
</comment>
<accession>A0A2P5Y614</accession>
<dbReference type="Gene3D" id="3.30.750.24">
    <property type="entry name" value="STAS domain"/>
    <property type="match status" value="1"/>
</dbReference>
<evidence type="ECO:0000256" key="5">
    <source>
        <dbReference type="ARBA" id="ARBA00022989"/>
    </source>
</evidence>
<dbReference type="PANTHER" id="PTHR11814">
    <property type="entry name" value="SULFATE TRANSPORTER"/>
    <property type="match status" value="1"/>
</dbReference>
<dbReference type="EMBL" id="KZ663654">
    <property type="protein sequence ID" value="PPS10991.1"/>
    <property type="molecule type" value="Genomic_DNA"/>
</dbReference>
<dbReference type="PROSITE" id="PS50801">
    <property type="entry name" value="STAS"/>
    <property type="match status" value="1"/>
</dbReference>
<evidence type="ECO:0000256" key="7">
    <source>
        <dbReference type="ARBA" id="ARBA00023136"/>
    </source>
</evidence>
<dbReference type="CDD" id="cd07042">
    <property type="entry name" value="STAS_SulP_like_sulfate_transporter"/>
    <property type="match status" value="1"/>
</dbReference>
<dbReference type="GO" id="GO:0016020">
    <property type="term" value="C:membrane"/>
    <property type="evidence" value="ECO:0007669"/>
    <property type="project" value="UniProtKB-SubCell"/>
</dbReference>
<feature type="transmembrane region" description="Helical" evidence="8">
    <location>
        <begin position="135"/>
        <end position="159"/>
    </location>
</feature>
<sequence length="360" mass="40046">MKIHFHNVYLQVKHIRRGINPSSLNEIFFSGEYLAQGFRIGVLAGMIALTEAVAIGRTFASMKDYQLDGNKEMVALGTMNVVSSMTSCYVATGSFSRSAVNYMAGYNTAASNIVMSSVVLLTLELITPLFKYTPNAILASIIISAVISLVDIEAMTLIWKIDKFDFVACMGAFFGVVFSSVEIGLLIAVRNISRLSQYRSRKILLQVTRPRTAVLGKIPRTTVYRNILQYPAATKVPGILIVRVDSAIYFSNSNYVKERILRWLADEEEQLKESSRPGVQYLIVEMSPVTDIDTSGIHAMEELFRSLEKRDVKLVLANPGPVVVDKLHASKFHEMIGEDRIFLTVEDAIVTCAPKMDLEP</sequence>
<evidence type="ECO:0000256" key="4">
    <source>
        <dbReference type="ARBA" id="ARBA00022847"/>
    </source>
</evidence>
<keyword evidence="6" id="KW-0764">Sulfate transport</keyword>
<dbReference type="AlphaFoldDB" id="A0A2P5Y614"/>
<evidence type="ECO:0000256" key="8">
    <source>
        <dbReference type="SAM" id="Phobius"/>
    </source>
</evidence>
<keyword evidence="3 8" id="KW-0812">Transmembrane</keyword>
<evidence type="ECO:0000313" key="11">
    <source>
        <dbReference type="Proteomes" id="UP000239757"/>
    </source>
</evidence>
<evidence type="ECO:0000256" key="1">
    <source>
        <dbReference type="ARBA" id="ARBA00004141"/>
    </source>
</evidence>
<gene>
    <name evidence="10" type="ORF">GOBAR_AA09636</name>
</gene>
<dbReference type="InterPro" id="IPR036513">
    <property type="entry name" value="STAS_dom_sf"/>
</dbReference>
<dbReference type="FunFam" id="3.30.750.24:FF:000002">
    <property type="entry name" value="Sulfate transporter 31"/>
    <property type="match status" value="1"/>
</dbReference>
<feature type="transmembrane region" description="Helical" evidence="8">
    <location>
        <begin position="38"/>
        <end position="60"/>
    </location>
</feature>
<feature type="transmembrane region" description="Helical" evidence="8">
    <location>
        <begin position="72"/>
        <end position="92"/>
    </location>
</feature>
<dbReference type="Proteomes" id="UP000239757">
    <property type="component" value="Unassembled WGS sequence"/>
</dbReference>
<evidence type="ECO:0000256" key="6">
    <source>
        <dbReference type="ARBA" id="ARBA00023032"/>
    </source>
</evidence>
<dbReference type="Pfam" id="PF01740">
    <property type="entry name" value="STAS"/>
    <property type="match status" value="1"/>
</dbReference>
<dbReference type="SUPFAM" id="SSF52091">
    <property type="entry name" value="SpoIIaa-like"/>
    <property type="match status" value="1"/>
</dbReference>
<dbReference type="OrthoDB" id="957239at2759"/>
<proteinExistence type="predicted"/>
<dbReference type="GO" id="GO:0015293">
    <property type="term" value="F:symporter activity"/>
    <property type="evidence" value="ECO:0007669"/>
    <property type="project" value="UniProtKB-KW"/>
</dbReference>
<organism evidence="10 11">
    <name type="scientific">Gossypium barbadense</name>
    <name type="common">Sea Island cotton</name>
    <name type="synonym">Hibiscus barbadensis</name>
    <dbReference type="NCBI Taxonomy" id="3634"/>
    <lineage>
        <taxon>Eukaryota</taxon>
        <taxon>Viridiplantae</taxon>
        <taxon>Streptophyta</taxon>
        <taxon>Embryophyta</taxon>
        <taxon>Tracheophyta</taxon>
        <taxon>Spermatophyta</taxon>
        <taxon>Magnoliopsida</taxon>
        <taxon>eudicotyledons</taxon>
        <taxon>Gunneridae</taxon>
        <taxon>Pentapetalae</taxon>
        <taxon>rosids</taxon>
        <taxon>malvids</taxon>
        <taxon>Malvales</taxon>
        <taxon>Malvaceae</taxon>
        <taxon>Malvoideae</taxon>
        <taxon>Gossypium</taxon>
    </lineage>
</organism>
<feature type="transmembrane region" description="Helical" evidence="8">
    <location>
        <begin position="104"/>
        <end position="123"/>
    </location>
</feature>
<evidence type="ECO:0000256" key="2">
    <source>
        <dbReference type="ARBA" id="ARBA00022448"/>
    </source>
</evidence>
<evidence type="ECO:0000256" key="3">
    <source>
        <dbReference type="ARBA" id="ARBA00022692"/>
    </source>
</evidence>
<keyword evidence="4" id="KW-0769">Symport</keyword>
<evidence type="ECO:0000313" key="10">
    <source>
        <dbReference type="EMBL" id="PPS10991.1"/>
    </source>
</evidence>
<feature type="domain" description="STAS" evidence="9">
    <location>
        <begin position="229"/>
        <end position="352"/>
    </location>
</feature>
<dbReference type="InterPro" id="IPR001902">
    <property type="entry name" value="SLC26A/SulP_fam"/>
</dbReference>
<dbReference type="InterPro" id="IPR002645">
    <property type="entry name" value="STAS_dom"/>
</dbReference>
<dbReference type="Pfam" id="PF00916">
    <property type="entry name" value="Sulfate_transp"/>
    <property type="match status" value="1"/>
</dbReference>
<dbReference type="InterPro" id="IPR011547">
    <property type="entry name" value="SLC26A/SulP_dom"/>
</dbReference>
<reference evidence="10 11" key="1">
    <citation type="submission" date="2015-01" db="EMBL/GenBank/DDBJ databases">
        <title>Genome of allotetraploid Gossypium barbadense reveals genomic plasticity and fiber elongation in cotton evolution.</title>
        <authorList>
            <person name="Chen X."/>
            <person name="Liu X."/>
            <person name="Zhao B."/>
            <person name="Zheng H."/>
            <person name="Hu Y."/>
            <person name="Lu G."/>
            <person name="Yang C."/>
            <person name="Chen J."/>
            <person name="Shan C."/>
            <person name="Zhang L."/>
            <person name="Zhou Y."/>
            <person name="Wang L."/>
            <person name="Guo W."/>
            <person name="Bai Y."/>
            <person name="Ruan J."/>
            <person name="Shangguan X."/>
            <person name="Mao Y."/>
            <person name="Jiang J."/>
            <person name="Zhu Y."/>
            <person name="Lei J."/>
            <person name="Kang H."/>
            <person name="Chen S."/>
            <person name="He X."/>
            <person name="Wang R."/>
            <person name="Wang Y."/>
            <person name="Chen J."/>
            <person name="Wang L."/>
            <person name="Yu S."/>
            <person name="Wang B."/>
            <person name="Wei J."/>
            <person name="Song S."/>
            <person name="Lu X."/>
            <person name="Gao Z."/>
            <person name="Gu W."/>
            <person name="Deng X."/>
            <person name="Ma D."/>
            <person name="Wang S."/>
            <person name="Liang W."/>
            <person name="Fang L."/>
            <person name="Cai C."/>
            <person name="Zhu X."/>
            <person name="Zhou B."/>
            <person name="Zhang Y."/>
            <person name="Chen Z."/>
            <person name="Xu S."/>
            <person name="Zhu R."/>
            <person name="Wang S."/>
            <person name="Zhang T."/>
            <person name="Zhao G."/>
        </authorList>
    </citation>
    <scope>NUCLEOTIDE SEQUENCE [LARGE SCALE GENOMIC DNA]</scope>
    <source>
        <strain evidence="11">cv. Xinhai21</strain>
        <tissue evidence="10">Leaf</tissue>
    </source>
</reference>
<evidence type="ECO:0000259" key="9">
    <source>
        <dbReference type="PROSITE" id="PS50801"/>
    </source>
</evidence>
<keyword evidence="5 8" id="KW-1133">Transmembrane helix</keyword>
<keyword evidence="2" id="KW-0813">Transport</keyword>
<name>A0A2P5Y614_GOSBA</name>
<protein>
    <recommendedName>
        <fullName evidence="9">STAS domain-containing protein</fullName>
    </recommendedName>
</protein>